<evidence type="ECO:0000313" key="2">
    <source>
        <dbReference type="EMBL" id="KAK9266841.1"/>
    </source>
</evidence>
<dbReference type="Proteomes" id="UP001415857">
    <property type="component" value="Unassembled WGS sequence"/>
</dbReference>
<keyword evidence="3" id="KW-1185">Reference proteome</keyword>
<accession>A0AAP0N7N8</accession>
<protein>
    <submittedName>
        <fullName evidence="2">Uncharacterized protein</fullName>
    </submittedName>
</protein>
<dbReference type="AlphaFoldDB" id="A0AAP0N7N8"/>
<dbReference type="EMBL" id="JBBPBK010000051">
    <property type="protein sequence ID" value="KAK9266841.1"/>
    <property type="molecule type" value="Genomic_DNA"/>
</dbReference>
<sequence length="116" mass="13336">MFYYQVICSITKLSFQLKRTHRFTQGNRVAGMGSVLDTALDRRTRLPWKKKEEEEEEAGPVDRENKGQSKSDQSVHGCGRRRRRERECVCTLSLPQVLVCRSPEVLPSYGVGMCRS</sequence>
<name>A0AAP0N7N8_LIQFO</name>
<feature type="compositionally biased region" description="Basic and acidic residues" evidence="1">
    <location>
        <begin position="60"/>
        <end position="69"/>
    </location>
</feature>
<proteinExistence type="predicted"/>
<gene>
    <name evidence="2" type="ORF">L1049_001612</name>
</gene>
<evidence type="ECO:0000256" key="1">
    <source>
        <dbReference type="SAM" id="MobiDB-lite"/>
    </source>
</evidence>
<feature type="region of interest" description="Disordered" evidence="1">
    <location>
        <begin position="46"/>
        <end position="86"/>
    </location>
</feature>
<evidence type="ECO:0000313" key="3">
    <source>
        <dbReference type="Proteomes" id="UP001415857"/>
    </source>
</evidence>
<organism evidence="2 3">
    <name type="scientific">Liquidambar formosana</name>
    <name type="common">Formosan gum</name>
    <dbReference type="NCBI Taxonomy" id="63359"/>
    <lineage>
        <taxon>Eukaryota</taxon>
        <taxon>Viridiplantae</taxon>
        <taxon>Streptophyta</taxon>
        <taxon>Embryophyta</taxon>
        <taxon>Tracheophyta</taxon>
        <taxon>Spermatophyta</taxon>
        <taxon>Magnoliopsida</taxon>
        <taxon>eudicotyledons</taxon>
        <taxon>Gunneridae</taxon>
        <taxon>Pentapetalae</taxon>
        <taxon>Saxifragales</taxon>
        <taxon>Altingiaceae</taxon>
        <taxon>Liquidambar</taxon>
    </lineage>
</organism>
<reference evidence="2 3" key="1">
    <citation type="journal article" date="2024" name="Plant J.">
        <title>Genome sequences and population genomics reveal climatic adaptation and genomic divergence between two closely related sweetgum species.</title>
        <authorList>
            <person name="Xu W.Q."/>
            <person name="Ren C.Q."/>
            <person name="Zhang X.Y."/>
            <person name="Comes H.P."/>
            <person name="Liu X.H."/>
            <person name="Li Y.G."/>
            <person name="Kettle C.J."/>
            <person name="Jalonen R."/>
            <person name="Gaisberger H."/>
            <person name="Ma Y.Z."/>
            <person name="Qiu Y.X."/>
        </authorList>
    </citation>
    <scope>NUCLEOTIDE SEQUENCE [LARGE SCALE GENOMIC DNA]</scope>
    <source>
        <strain evidence="2">Hangzhou</strain>
    </source>
</reference>
<comment type="caution">
    <text evidence="2">The sequence shown here is derived from an EMBL/GenBank/DDBJ whole genome shotgun (WGS) entry which is preliminary data.</text>
</comment>